<gene>
    <name evidence="2" type="ORF">IQ251_18175</name>
</gene>
<organism evidence="2 3">
    <name type="scientific">Saccharopolyspora montiporae</name>
    <dbReference type="NCBI Taxonomy" id="2781240"/>
    <lineage>
        <taxon>Bacteria</taxon>
        <taxon>Bacillati</taxon>
        <taxon>Actinomycetota</taxon>
        <taxon>Actinomycetes</taxon>
        <taxon>Pseudonocardiales</taxon>
        <taxon>Pseudonocardiaceae</taxon>
        <taxon>Saccharopolyspora</taxon>
    </lineage>
</organism>
<keyword evidence="3" id="KW-1185">Reference proteome</keyword>
<dbReference type="EMBL" id="JADEYC010000041">
    <property type="protein sequence ID" value="MBE9376382.1"/>
    <property type="molecule type" value="Genomic_DNA"/>
</dbReference>
<dbReference type="Proteomes" id="UP000598360">
    <property type="component" value="Unassembled WGS sequence"/>
</dbReference>
<evidence type="ECO:0000313" key="3">
    <source>
        <dbReference type="Proteomes" id="UP000598360"/>
    </source>
</evidence>
<comment type="caution">
    <text evidence="2">The sequence shown here is derived from an EMBL/GenBank/DDBJ whole genome shotgun (WGS) entry which is preliminary data.</text>
</comment>
<sequence>MKGGAVRDGSTACDGPASRGGRRALRSRWWAASLAAGWPFPSDWDAEAVEEVCAAVVAGEQLADVLAGLGAARAAAGVGLRSALQDVAALHAVSADERAGPAPADPDGVPSWMVRALSVGWSEALLAQVVGGEVRDPLTGLATAGYLGGRLAEVQRAARVRGRAVSESHALVVFSLDPCSGPVRSPGMVLVGDVLGAVFCGGETAALVRPSAAAVLAPREPGLRPRCELALARIRHRFAADGSLGAAQVTAWEAEFPADPFRLLDQLAPATRPAE</sequence>
<protein>
    <submittedName>
        <fullName evidence="2">Uncharacterized protein</fullName>
    </submittedName>
</protein>
<reference evidence="2" key="1">
    <citation type="submission" date="2020-10" db="EMBL/GenBank/DDBJ databases">
        <title>Diversity and distribution of actinomycetes associated with coral in the coast of Hainan.</title>
        <authorList>
            <person name="Li F."/>
        </authorList>
    </citation>
    <scope>NUCLEOTIDE SEQUENCE</scope>
    <source>
        <strain evidence="2">HNM0983</strain>
    </source>
</reference>
<feature type="region of interest" description="Disordered" evidence="1">
    <location>
        <begin position="1"/>
        <end position="21"/>
    </location>
</feature>
<name>A0A929BAN2_9PSEU</name>
<evidence type="ECO:0000313" key="2">
    <source>
        <dbReference type="EMBL" id="MBE9376382.1"/>
    </source>
</evidence>
<dbReference type="AlphaFoldDB" id="A0A929BAN2"/>
<evidence type="ECO:0000256" key="1">
    <source>
        <dbReference type="SAM" id="MobiDB-lite"/>
    </source>
</evidence>
<accession>A0A929BAN2</accession>
<dbReference type="RefSeq" id="WP_193929981.1">
    <property type="nucleotide sequence ID" value="NZ_JADEYC010000041.1"/>
</dbReference>
<proteinExistence type="predicted"/>